<keyword evidence="1" id="KW-0805">Transcription regulation</keyword>
<sequence length="106" mass="12085">MANNWFQHQRQQWIQDHVRAYGCVSTHALSAYFSISPKLARKDLETFAKSAPNSTLKQQDEDGVHAVILAPKTGERVPEHWATLVGVEPVAAHWDTWLQPRTLRLV</sequence>
<evidence type="ECO:0000259" key="3">
    <source>
        <dbReference type="Pfam" id="PF08220"/>
    </source>
</evidence>
<comment type="caution">
    <text evidence="4">The sequence shown here is derived from an EMBL/GenBank/DDBJ whole genome shotgun (WGS) entry which is preliminary data.</text>
</comment>
<evidence type="ECO:0000313" key="4">
    <source>
        <dbReference type="EMBL" id="GBF59150.1"/>
    </source>
</evidence>
<evidence type="ECO:0000256" key="1">
    <source>
        <dbReference type="ARBA" id="ARBA00023015"/>
    </source>
</evidence>
<dbReference type="InterPro" id="IPR001034">
    <property type="entry name" value="DeoR_HTH"/>
</dbReference>
<evidence type="ECO:0000313" key="5">
    <source>
        <dbReference type="Proteomes" id="UP000245086"/>
    </source>
</evidence>
<name>A0A2P2EDL9_9PROT</name>
<dbReference type="EMBL" id="BFBR01000010">
    <property type="protein sequence ID" value="GBF59150.1"/>
    <property type="molecule type" value="Genomic_DNA"/>
</dbReference>
<keyword evidence="5" id="KW-1185">Reference proteome</keyword>
<feature type="domain" description="HTH deoR-type" evidence="3">
    <location>
        <begin position="10"/>
        <end position="49"/>
    </location>
</feature>
<proteinExistence type="predicted"/>
<reference evidence="4 5" key="1">
    <citation type="journal article" date="2018" name="Genome Announc.">
        <title>Draft Genome Sequence of "Candidatus Phycosocius bacilliformis," an Alphaproteobacterial Ectosymbiont of the Hydrocarbon-Producing Green Alga Botryococcus braunii.</title>
        <authorList>
            <person name="Tanabe Y."/>
            <person name="Yamaguchi H."/>
            <person name="Watanabe M.M."/>
        </authorList>
    </citation>
    <scope>NUCLEOTIDE SEQUENCE [LARGE SCALE GENOMIC DNA]</scope>
    <source>
        <strain evidence="4 5">BOTRYCO-2</strain>
    </source>
</reference>
<gene>
    <name evidence="4" type="ORF">PbB2_02842</name>
</gene>
<protein>
    <recommendedName>
        <fullName evidence="3">HTH deoR-type domain-containing protein</fullName>
    </recommendedName>
</protein>
<evidence type="ECO:0000256" key="2">
    <source>
        <dbReference type="ARBA" id="ARBA00023163"/>
    </source>
</evidence>
<dbReference type="RefSeq" id="WP_108986052.1">
    <property type="nucleotide sequence ID" value="NZ_BFBR01000010.1"/>
</dbReference>
<dbReference type="GO" id="GO:0003700">
    <property type="term" value="F:DNA-binding transcription factor activity"/>
    <property type="evidence" value="ECO:0007669"/>
    <property type="project" value="InterPro"/>
</dbReference>
<keyword evidence="2" id="KW-0804">Transcription</keyword>
<organism evidence="4 5">
    <name type="scientific">Candidatus Phycosocius bacilliformis</name>
    <dbReference type="NCBI Taxonomy" id="1445552"/>
    <lineage>
        <taxon>Bacteria</taxon>
        <taxon>Pseudomonadati</taxon>
        <taxon>Pseudomonadota</taxon>
        <taxon>Alphaproteobacteria</taxon>
        <taxon>Caulobacterales</taxon>
        <taxon>Caulobacterales incertae sedis</taxon>
        <taxon>Candidatus Phycosocius</taxon>
    </lineage>
</organism>
<dbReference type="Pfam" id="PF08220">
    <property type="entry name" value="HTH_DeoR"/>
    <property type="match status" value="1"/>
</dbReference>
<accession>A0A2P2EDL9</accession>
<dbReference type="Proteomes" id="UP000245086">
    <property type="component" value="Unassembled WGS sequence"/>
</dbReference>
<dbReference type="AlphaFoldDB" id="A0A2P2EDL9"/>